<accession>A0A6B3NAY6</accession>
<reference evidence="1" key="1">
    <citation type="submission" date="2019-11" db="EMBL/GenBank/DDBJ databases">
        <title>Genomic insights into an expanded diversity of filamentous marine cyanobacteria reveals the extraordinary biosynthetic potential of Moorea and Okeania.</title>
        <authorList>
            <person name="Ferreira Leao T."/>
            <person name="Wang M."/>
            <person name="Moss N."/>
            <person name="Da Silva R."/>
            <person name="Sanders J."/>
            <person name="Nurk S."/>
            <person name="Gurevich A."/>
            <person name="Humphrey G."/>
            <person name="Reher R."/>
            <person name="Zhu Q."/>
            <person name="Belda-Ferre P."/>
            <person name="Glukhov E."/>
            <person name="Rex R."/>
            <person name="Dorrestein P.C."/>
            <person name="Knight R."/>
            <person name="Pevzner P."/>
            <person name="Gerwick W.H."/>
            <person name="Gerwick L."/>
        </authorList>
    </citation>
    <scope>NUCLEOTIDE SEQUENCE</scope>
    <source>
        <strain evidence="1">SIO1C4</strain>
    </source>
</reference>
<protein>
    <recommendedName>
        <fullName evidence="2">SPOR domain-containing protein</fullName>
    </recommendedName>
</protein>
<sequence length="61" mass="7286">MSYSERLKPWAVVRLLPNKLQWSIIGRYRSRSDAEGHLKWWRRNVPDAQFEIIFDVPTGSQ</sequence>
<gene>
    <name evidence="1" type="ORF">F6J89_14620</name>
</gene>
<comment type="caution">
    <text evidence="1">The sequence shown here is derived from an EMBL/GenBank/DDBJ whole genome shotgun (WGS) entry which is preliminary data.</text>
</comment>
<dbReference type="AlphaFoldDB" id="A0A6B3NAY6"/>
<proteinExistence type="predicted"/>
<evidence type="ECO:0008006" key="2">
    <source>
        <dbReference type="Google" id="ProtNLM"/>
    </source>
</evidence>
<organism evidence="1">
    <name type="scientific">Symploca sp. SIO1C4</name>
    <dbReference type="NCBI Taxonomy" id="2607765"/>
    <lineage>
        <taxon>Bacteria</taxon>
        <taxon>Bacillati</taxon>
        <taxon>Cyanobacteriota</taxon>
        <taxon>Cyanophyceae</taxon>
        <taxon>Coleofasciculales</taxon>
        <taxon>Coleofasciculaceae</taxon>
        <taxon>Symploca</taxon>
    </lineage>
</organism>
<dbReference type="EMBL" id="JAAHFQ010000266">
    <property type="protein sequence ID" value="NER28827.1"/>
    <property type="molecule type" value="Genomic_DNA"/>
</dbReference>
<evidence type="ECO:0000313" key="1">
    <source>
        <dbReference type="EMBL" id="NER28827.1"/>
    </source>
</evidence>
<name>A0A6B3NAY6_9CYAN</name>